<dbReference type="PROSITE" id="PS50005">
    <property type="entry name" value="TPR"/>
    <property type="match status" value="2"/>
</dbReference>
<feature type="region of interest" description="Disordered" evidence="2">
    <location>
        <begin position="231"/>
        <end position="251"/>
    </location>
</feature>
<protein>
    <submittedName>
        <fullName evidence="4">Flp pilus assembly protein TadD</fullName>
    </submittedName>
</protein>
<gene>
    <name evidence="4" type="ORF">GGD71_004390</name>
</gene>
<dbReference type="RefSeq" id="WP_184640773.1">
    <property type="nucleotide sequence ID" value="NZ_JACIFZ010000005.1"/>
</dbReference>
<evidence type="ECO:0000313" key="4">
    <source>
        <dbReference type="EMBL" id="MBB4223604.1"/>
    </source>
</evidence>
<organism evidence="4 5">
    <name type="scientific">Variovorax guangxiensis</name>
    <dbReference type="NCBI Taxonomy" id="1775474"/>
    <lineage>
        <taxon>Bacteria</taxon>
        <taxon>Pseudomonadati</taxon>
        <taxon>Pseudomonadota</taxon>
        <taxon>Betaproteobacteria</taxon>
        <taxon>Burkholderiales</taxon>
        <taxon>Comamonadaceae</taxon>
        <taxon>Variovorax</taxon>
    </lineage>
</organism>
<feature type="repeat" description="TPR" evidence="1">
    <location>
        <begin position="126"/>
        <end position="159"/>
    </location>
</feature>
<keyword evidence="1" id="KW-0802">TPR repeat</keyword>
<feature type="compositionally biased region" description="Polar residues" evidence="2">
    <location>
        <begin position="312"/>
        <end position="322"/>
    </location>
</feature>
<feature type="chain" id="PRO_5032424555" evidence="3">
    <location>
        <begin position="24"/>
        <end position="322"/>
    </location>
</feature>
<evidence type="ECO:0000256" key="3">
    <source>
        <dbReference type="SAM" id="SignalP"/>
    </source>
</evidence>
<dbReference type="Pfam" id="PF13432">
    <property type="entry name" value="TPR_16"/>
    <property type="match status" value="1"/>
</dbReference>
<dbReference type="InterPro" id="IPR019734">
    <property type="entry name" value="TPR_rpt"/>
</dbReference>
<dbReference type="PIRSF" id="PIRSF029658">
    <property type="entry name" value="UCP029658_TPR"/>
    <property type="match status" value="1"/>
</dbReference>
<name>A0A840FTF3_9BURK</name>
<dbReference type="InterPro" id="IPR011990">
    <property type="entry name" value="TPR-like_helical_dom_sf"/>
</dbReference>
<accession>A0A840FTF3</accession>
<proteinExistence type="predicted"/>
<evidence type="ECO:0000313" key="5">
    <source>
        <dbReference type="Proteomes" id="UP000524450"/>
    </source>
</evidence>
<dbReference type="PROSITE" id="PS51257">
    <property type="entry name" value="PROKAR_LIPOPROTEIN"/>
    <property type="match status" value="1"/>
</dbReference>
<dbReference type="AlphaFoldDB" id="A0A840FTF3"/>
<dbReference type="EMBL" id="JACIFZ010000005">
    <property type="protein sequence ID" value="MBB4223604.1"/>
    <property type="molecule type" value="Genomic_DNA"/>
</dbReference>
<evidence type="ECO:0000256" key="1">
    <source>
        <dbReference type="PROSITE-ProRule" id="PRU00339"/>
    </source>
</evidence>
<dbReference type="Gene3D" id="1.25.40.10">
    <property type="entry name" value="Tetratricopeptide repeat domain"/>
    <property type="match status" value="1"/>
</dbReference>
<feature type="repeat" description="TPR" evidence="1">
    <location>
        <begin position="160"/>
        <end position="193"/>
    </location>
</feature>
<sequence>MSSPRAGRLLACAVAAAATFALAGCGALKDQYAAAADAQQRAAAEATADTKAGAAVDSKATYLKLVEQMQKEGLWFASLAHIDALEQRWGVSPESTRMRADALRQTGQAAASEQAYRRLVGTPLESAGYRGLGLLAGARGSFPEAVQLLKQAQRLTPTDAALLSDLGYASLRAGQIEEARLPLMQALQLRPDSAQAQSNLALYLEATGQDEQANRLMEANRMSPAARAAVRDAARQLRAGGSRPLASAGSLQPATGVTVVRRLPDTAAAATREDQAQQQQPLMLKASRWSGGAGVRTASQLNPATADAAASLSPNSTSRGTP</sequence>
<dbReference type="Proteomes" id="UP000524450">
    <property type="component" value="Unassembled WGS sequence"/>
</dbReference>
<reference evidence="4 5" key="1">
    <citation type="submission" date="2020-08" db="EMBL/GenBank/DDBJ databases">
        <title>Genomic Encyclopedia of Type Strains, Phase IV (KMG-V): Genome sequencing to study the core and pangenomes of soil and plant-associated prokaryotes.</title>
        <authorList>
            <person name="Whitman W."/>
        </authorList>
    </citation>
    <scope>NUCLEOTIDE SEQUENCE [LARGE SCALE GENOMIC DNA]</scope>
    <source>
        <strain evidence="4 5">34/80</strain>
    </source>
</reference>
<keyword evidence="3" id="KW-0732">Signal</keyword>
<dbReference type="SUPFAM" id="SSF48452">
    <property type="entry name" value="TPR-like"/>
    <property type="match status" value="1"/>
</dbReference>
<dbReference type="InterPro" id="IPR016931">
    <property type="entry name" value="UCP029658_TPR"/>
</dbReference>
<feature type="signal peptide" evidence="3">
    <location>
        <begin position="1"/>
        <end position="23"/>
    </location>
</feature>
<evidence type="ECO:0000256" key="2">
    <source>
        <dbReference type="SAM" id="MobiDB-lite"/>
    </source>
</evidence>
<dbReference type="SMART" id="SM00028">
    <property type="entry name" value="TPR"/>
    <property type="match status" value="2"/>
</dbReference>
<feature type="region of interest" description="Disordered" evidence="2">
    <location>
        <begin position="288"/>
        <end position="322"/>
    </location>
</feature>
<comment type="caution">
    <text evidence="4">The sequence shown here is derived from an EMBL/GenBank/DDBJ whole genome shotgun (WGS) entry which is preliminary data.</text>
</comment>